<accession>A0A2V2A4J6</accession>
<comment type="caution">
    <text evidence="1">The sequence shown here is derived from an EMBL/GenBank/DDBJ whole genome shotgun (WGS) entry which is preliminary data.</text>
</comment>
<reference evidence="1 2" key="1">
    <citation type="submission" date="2018-05" db="EMBL/GenBank/DDBJ databases">
        <title>Genomic Encyclopedia of Type Strains, Phase IV (KMG-IV): sequencing the most valuable type-strain genomes for metagenomic binning, comparative biology and taxonomic classification.</title>
        <authorList>
            <person name="Goeker M."/>
        </authorList>
    </citation>
    <scope>NUCLEOTIDE SEQUENCE [LARGE SCALE GENOMIC DNA]</scope>
    <source>
        <strain evidence="1 2">DSM 7229</strain>
    </source>
</reference>
<name>A0A2V2A4J6_PSYIM</name>
<protein>
    <submittedName>
        <fullName evidence="1">Acetyltransferase-like isoleucine patch superfamily enzyme</fullName>
    </submittedName>
</protein>
<sequence length="221" mass="24397">MNHKKTISLSPIIKTLLPKQLYKKRFLLQDKGLNNHINIAKDARIIGNSTITIRKGHDNQITIGKGGKFNQLKIDINGNHNQVTIGEHVKFSGQLLVVGNHLHIYIGNNTTAIDCYILARDKSVTIGQSCMISRGIEIRATDVHKVYDIDTNARVNKAHTNVSLGDYIWIAANVTISKNVSIASGCIIAAGAFVNKPVETPNCMIAGTPAKIIRQNVRWER</sequence>
<dbReference type="GO" id="GO:0016740">
    <property type="term" value="F:transferase activity"/>
    <property type="evidence" value="ECO:0007669"/>
    <property type="project" value="UniProtKB-KW"/>
</dbReference>
<dbReference type="AlphaFoldDB" id="A0A2V2A4J6"/>
<dbReference type="RefSeq" id="WP_109590223.1">
    <property type="nucleotide sequence ID" value="NZ_CAJGZY010000003.1"/>
</dbReference>
<dbReference type="PANTHER" id="PTHR23416:SF78">
    <property type="entry name" value="LIPOPOLYSACCHARIDE BIOSYNTHESIS O-ACETYL TRANSFERASE WBBJ-RELATED"/>
    <property type="match status" value="1"/>
</dbReference>
<evidence type="ECO:0000313" key="1">
    <source>
        <dbReference type="EMBL" id="PWK14077.1"/>
    </source>
</evidence>
<dbReference type="Proteomes" id="UP000245655">
    <property type="component" value="Unassembled WGS sequence"/>
</dbReference>
<organism evidence="1 2">
    <name type="scientific">Psychrobacter immobilis</name>
    <dbReference type="NCBI Taxonomy" id="498"/>
    <lineage>
        <taxon>Bacteria</taxon>
        <taxon>Pseudomonadati</taxon>
        <taxon>Pseudomonadota</taxon>
        <taxon>Gammaproteobacteria</taxon>
        <taxon>Moraxellales</taxon>
        <taxon>Moraxellaceae</taxon>
        <taxon>Psychrobacter</taxon>
    </lineage>
</organism>
<dbReference type="CDD" id="cd04647">
    <property type="entry name" value="LbH_MAT_like"/>
    <property type="match status" value="1"/>
</dbReference>
<evidence type="ECO:0000313" key="2">
    <source>
        <dbReference type="Proteomes" id="UP000245655"/>
    </source>
</evidence>
<dbReference type="SUPFAM" id="SSF51161">
    <property type="entry name" value="Trimeric LpxA-like enzymes"/>
    <property type="match status" value="1"/>
</dbReference>
<dbReference type="InterPro" id="IPR051159">
    <property type="entry name" value="Hexapeptide_acetyltransf"/>
</dbReference>
<dbReference type="Gene3D" id="2.160.10.10">
    <property type="entry name" value="Hexapeptide repeat proteins"/>
    <property type="match status" value="1"/>
</dbReference>
<keyword evidence="1" id="KW-0808">Transferase</keyword>
<dbReference type="EMBL" id="QGGM01000003">
    <property type="protein sequence ID" value="PWK14077.1"/>
    <property type="molecule type" value="Genomic_DNA"/>
</dbReference>
<dbReference type="GeneID" id="60254550"/>
<dbReference type="PANTHER" id="PTHR23416">
    <property type="entry name" value="SIALIC ACID SYNTHASE-RELATED"/>
    <property type="match status" value="1"/>
</dbReference>
<proteinExistence type="predicted"/>
<keyword evidence="2" id="KW-1185">Reference proteome</keyword>
<dbReference type="InterPro" id="IPR011004">
    <property type="entry name" value="Trimer_LpxA-like_sf"/>
</dbReference>
<gene>
    <name evidence="1" type="ORF">C8D84_103100</name>
</gene>